<feature type="transmembrane region" description="Helical" evidence="1">
    <location>
        <begin position="380"/>
        <end position="401"/>
    </location>
</feature>
<keyword evidence="5" id="KW-1185">Reference proteome</keyword>
<dbReference type="eggNOG" id="ENOG502QTGI">
    <property type="taxonomic scope" value="Eukaryota"/>
</dbReference>
<dbReference type="GO" id="GO:0019187">
    <property type="term" value="F:beta-1,4-mannosyltransferase activity"/>
    <property type="evidence" value="ECO:0007669"/>
    <property type="project" value="InterPro"/>
</dbReference>
<dbReference type="GO" id="GO:0005737">
    <property type="term" value="C:cytoplasm"/>
    <property type="evidence" value="ECO:0007669"/>
    <property type="project" value="TreeGrafter"/>
</dbReference>
<dbReference type="Pfam" id="PF13632">
    <property type="entry name" value="Glyco_trans_2_3"/>
    <property type="match status" value="1"/>
</dbReference>
<dbReference type="Gene3D" id="3.90.550.10">
    <property type="entry name" value="Spore Coat Polysaccharide Biosynthesis Protein SpsA, Chain A"/>
    <property type="match status" value="1"/>
</dbReference>
<dbReference type="RefSeq" id="XP_005833200.1">
    <property type="nucleotide sequence ID" value="XM_005833143.1"/>
</dbReference>
<reference evidence="3 5" key="1">
    <citation type="journal article" date="2012" name="Nature">
        <title>Algal genomes reveal evolutionary mosaicism and the fate of nucleomorphs.</title>
        <authorList>
            <consortium name="DOE Joint Genome Institute"/>
            <person name="Curtis B.A."/>
            <person name="Tanifuji G."/>
            <person name="Burki F."/>
            <person name="Gruber A."/>
            <person name="Irimia M."/>
            <person name="Maruyama S."/>
            <person name="Arias M.C."/>
            <person name="Ball S.G."/>
            <person name="Gile G.H."/>
            <person name="Hirakawa Y."/>
            <person name="Hopkins J.F."/>
            <person name="Kuo A."/>
            <person name="Rensing S.A."/>
            <person name="Schmutz J."/>
            <person name="Symeonidi A."/>
            <person name="Elias M."/>
            <person name="Eveleigh R.J."/>
            <person name="Herman E.K."/>
            <person name="Klute M.J."/>
            <person name="Nakayama T."/>
            <person name="Obornik M."/>
            <person name="Reyes-Prieto A."/>
            <person name="Armbrust E.V."/>
            <person name="Aves S.J."/>
            <person name="Beiko R.G."/>
            <person name="Coutinho P."/>
            <person name="Dacks J.B."/>
            <person name="Durnford D.G."/>
            <person name="Fast N.M."/>
            <person name="Green B.R."/>
            <person name="Grisdale C.J."/>
            <person name="Hempel F."/>
            <person name="Henrissat B."/>
            <person name="Hoppner M.P."/>
            <person name="Ishida K."/>
            <person name="Kim E."/>
            <person name="Koreny L."/>
            <person name="Kroth P.G."/>
            <person name="Liu Y."/>
            <person name="Malik S.B."/>
            <person name="Maier U.G."/>
            <person name="McRose D."/>
            <person name="Mock T."/>
            <person name="Neilson J.A."/>
            <person name="Onodera N.T."/>
            <person name="Poole A.M."/>
            <person name="Pritham E.J."/>
            <person name="Richards T.A."/>
            <person name="Rocap G."/>
            <person name="Roy S.W."/>
            <person name="Sarai C."/>
            <person name="Schaack S."/>
            <person name="Shirato S."/>
            <person name="Slamovits C.H."/>
            <person name="Spencer D.F."/>
            <person name="Suzuki S."/>
            <person name="Worden A.Z."/>
            <person name="Zauner S."/>
            <person name="Barry K."/>
            <person name="Bell C."/>
            <person name="Bharti A.K."/>
            <person name="Crow J.A."/>
            <person name="Grimwood J."/>
            <person name="Kramer R."/>
            <person name="Lindquist E."/>
            <person name="Lucas S."/>
            <person name="Salamov A."/>
            <person name="McFadden G.I."/>
            <person name="Lane C.E."/>
            <person name="Keeling P.J."/>
            <person name="Gray M.W."/>
            <person name="Grigoriev I.V."/>
            <person name="Archibald J.M."/>
        </authorList>
    </citation>
    <scope>NUCLEOTIDE SEQUENCE</scope>
    <source>
        <strain evidence="3 5">CCMP2712</strain>
    </source>
</reference>
<feature type="domain" description="Glycosyltransferase 2-like" evidence="2">
    <location>
        <begin position="203"/>
        <end position="420"/>
    </location>
</feature>
<evidence type="ECO:0000256" key="1">
    <source>
        <dbReference type="SAM" id="Phobius"/>
    </source>
</evidence>
<feature type="transmembrane region" description="Helical" evidence="1">
    <location>
        <begin position="59"/>
        <end position="80"/>
    </location>
</feature>
<reference evidence="4" key="3">
    <citation type="submission" date="2015-06" db="UniProtKB">
        <authorList>
            <consortium name="EnsemblProtists"/>
        </authorList>
    </citation>
    <scope>IDENTIFICATION</scope>
</reference>
<proteinExistence type="predicted"/>
<keyword evidence="1" id="KW-1133">Transmembrane helix</keyword>
<dbReference type="PANTHER" id="PTHR16779">
    <property type="entry name" value="BETA-1,4-MANNOSYLTRANSFERASE EGH"/>
    <property type="match status" value="1"/>
</dbReference>
<dbReference type="PaxDb" id="55529-EKX46220"/>
<dbReference type="GeneID" id="17302855"/>
<dbReference type="PANTHER" id="PTHR16779:SF1">
    <property type="entry name" value="BETA-1,4-MANNOSYLTRANSFERASE EGH"/>
    <property type="match status" value="1"/>
</dbReference>
<accession>L1JDN1</accession>
<evidence type="ECO:0000313" key="3">
    <source>
        <dbReference type="EMBL" id="EKX46220.1"/>
    </source>
</evidence>
<organism evidence="3">
    <name type="scientific">Guillardia theta (strain CCMP2712)</name>
    <name type="common">Cryptophyte</name>
    <dbReference type="NCBI Taxonomy" id="905079"/>
    <lineage>
        <taxon>Eukaryota</taxon>
        <taxon>Cryptophyceae</taxon>
        <taxon>Pyrenomonadales</taxon>
        <taxon>Geminigeraceae</taxon>
        <taxon>Guillardia</taxon>
    </lineage>
</organism>
<evidence type="ECO:0000313" key="4">
    <source>
        <dbReference type="EnsemblProtists" id="EKX46220"/>
    </source>
</evidence>
<keyword evidence="1" id="KW-0812">Transmembrane</keyword>
<dbReference type="OMA" id="CIENIAV"/>
<dbReference type="InterPro" id="IPR027389">
    <property type="entry name" value="B_mannosylTrfase_Bre-3/Egh"/>
</dbReference>
<dbReference type="Proteomes" id="UP000011087">
    <property type="component" value="Unassembled WGS sequence"/>
</dbReference>
<feature type="transmembrane region" description="Helical" evidence="1">
    <location>
        <begin position="20"/>
        <end position="39"/>
    </location>
</feature>
<dbReference type="EMBL" id="JH992995">
    <property type="protein sequence ID" value="EKX46220.1"/>
    <property type="molecule type" value="Genomic_DNA"/>
</dbReference>
<dbReference type="AlphaFoldDB" id="L1JDN1"/>
<dbReference type="KEGG" id="gtt:GUITHDRAFT_70640"/>
<dbReference type="SUPFAM" id="SSF53448">
    <property type="entry name" value="Nucleotide-diphospho-sugar transferases"/>
    <property type="match status" value="1"/>
</dbReference>
<evidence type="ECO:0000259" key="2">
    <source>
        <dbReference type="Pfam" id="PF13632"/>
    </source>
</evidence>
<keyword evidence="1" id="KW-0472">Membrane</keyword>
<protein>
    <recommendedName>
        <fullName evidence="2">Glycosyltransferase 2-like domain-containing protein</fullName>
    </recommendedName>
</protein>
<dbReference type="HOGENOM" id="CLU_044554_0_0_1"/>
<feature type="transmembrane region" description="Helical" evidence="1">
    <location>
        <begin position="442"/>
        <end position="459"/>
    </location>
</feature>
<feature type="non-terminal residue" evidence="3">
    <location>
        <position position="483"/>
    </location>
</feature>
<dbReference type="InterPro" id="IPR001173">
    <property type="entry name" value="Glyco_trans_2-like"/>
</dbReference>
<name>L1JDN1_GUITC</name>
<reference evidence="5" key="2">
    <citation type="submission" date="2012-11" db="EMBL/GenBank/DDBJ databases">
        <authorList>
            <person name="Kuo A."/>
            <person name="Curtis B.A."/>
            <person name="Tanifuji G."/>
            <person name="Burki F."/>
            <person name="Gruber A."/>
            <person name="Irimia M."/>
            <person name="Maruyama S."/>
            <person name="Arias M.C."/>
            <person name="Ball S.G."/>
            <person name="Gile G.H."/>
            <person name="Hirakawa Y."/>
            <person name="Hopkins J.F."/>
            <person name="Rensing S.A."/>
            <person name="Schmutz J."/>
            <person name="Symeonidi A."/>
            <person name="Elias M."/>
            <person name="Eveleigh R.J."/>
            <person name="Herman E.K."/>
            <person name="Klute M.J."/>
            <person name="Nakayama T."/>
            <person name="Obornik M."/>
            <person name="Reyes-Prieto A."/>
            <person name="Armbrust E.V."/>
            <person name="Aves S.J."/>
            <person name="Beiko R.G."/>
            <person name="Coutinho P."/>
            <person name="Dacks J.B."/>
            <person name="Durnford D.G."/>
            <person name="Fast N.M."/>
            <person name="Green B.R."/>
            <person name="Grisdale C."/>
            <person name="Hempe F."/>
            <person name="Henrissat B."/>
            <person name="Hoppner M.P."/>
            <person name="Ishida K.-I."/>
            <person name="Kim E."/>
            <person name="Koreny L."/>
            <person name="Kroth P.G."/>
            <person name="Liu Y."/>
            <person name="Malik S.-B."/>
            <person name="Maier U.G."/>
            <person name="McRose D."/>
            <person name="Mock T."/>
            <person name="Neilson J.A."/>
            <person name="Onodera N.T."/>
            <person name="Poole A.M."/>
            <person name="Pritham E.J."/>
            <person name="Richards T.A."/>
            <person name="Rocap G."/>
            <person name="Roy S.W."/>
            <person name="Sarai C."/>
            <person name="Schaack S."/>
            <person name="Shirato S."/>
            <person name="Slamovits C.H."/>
            <person name="Spencer D.F."/>
            <person name="Suzuki S."/>
            <person name="Worden A.Z."/>
            <person name="Zauner S."/>
            <person name="Barry K."/>
            <person name="Bell C."/>
            <person name="Bharti A.K."/>
            <person name="Crow J.A."/>
            <person name="Grimwood J."/>
            <person name="Kramer R."/>
            <person name="Lindquist E."/>
            <person name="Lucas S."/>
            <person name="Salamov A."/>
            <person name="McFadden G.I."/>
            <person name="Lane C.E."/>
            <person name="Keeling P.J."/>
            <person name="Gray M.W."/>
            <person name="Grigoriev I.V."/>
            <person name="Archibald J.M."/>
        </authorList>
    </citation>
    <scope>NUCLEOTIDE SEQUENCE</scope>
    <source>
        <strain evidence="5">CCMP2712</strain>
    </source>
</reference>
<dbReference type="InterPro" id="IPR029044">
    <property type="entry name" value="Nucleotide-diphossugar_trans"/>
</dbReference>
<gene>
    <name evidence="3" type="ORF">GUITHDRAFT_70640</name>
</gene>
<dbReference type="EnsemblProtists" id="EKX46220">
    <property type="protein sequence ID" value="EKX46220"/>
    <property type="gene ID" value="GUITHDRAFT_70640"/>
</dbReference>
<sequence length="483" mass="54647">MSTTKAQEEEEEITTESKLFYYYLSFFIIVATFCLAQLVNPWVNLVQFSGAAADALCGISWILLLPAPALLQGLAGLLFYPAVIPDHAPPIEDQLEKEKNERPAVLSSRAPFILFFRIVTRGNNPKLVLANCKTAIAVLERSGLAASRWKVEVVTDNKIDLSEAPSVDQLVVPSDYNPPGGCKYKARALNYAAAASRARAHDWIVHLDEETRFEEETVRHIFAHCMQQEILLASGKTSFPSIGQGVIYYNKGGIENYLTALADTIRVADDYAKFRLQYKLFRLPLIGMHGSFVVCCNKLEQQVGWDWGMVGSITEDTYFAMKLAGQGVRFDWVGGKMFEQSPFSVNDFGKQRARWFSGLWLCVLTDSLPLWQRAYLGSHLVSWTVCPLLTFVTWLNLLTIFPRSSTFVYLMSFIFSIPFWSYSLGFVLGFDPSQFKHGRLEWVLMFLAHISLIPVYTLMESYGVMRGLCDRKTYTGFHIVKKE</sequence>
<evidence type="ECO:0000313" key="5">
    <source>
        <dbReference type="Proteomes" id="UP000011087"/>
    </source>
</evidence>
<feature type="transmembrane region" description="Helical" evidence="1">
    <location>
        <begin position="407"/>
        <end position="430"/>
    </location>
</feature>
<dbReference type="OrthoDB" id="6505377at2759"/>